<dbReference type="AlphaFoldDB" id="A0A8S1BTU7"/>
<dbReference type="SUPFAM" id="SSF56399">
    <property type="entry name" value="ADP-ribosylation"/>
    <property type="match status" value="1"/>
</dbReference>
<dbReference type="GO" id="GO:1990404">
    <property type="term" value="F:NAD+-protein mono-ADP-ribosyltransferase activity"/>
    <property type="evidence" value="ECO:0007669"/>
    <property type="project" value="TreeGrafter"/>
</dbReference>
<feature type="region of interest" description="Disordered" evidence="1">
    <location>
        <begin position="217"/>
        <end position="254"/>
    </location>
</feature>
<dbReference type="PANTHER" id="PTHR45740:SF2">
    <property type="entry name" value="POLY [ADP-RIBOSE] POLYMERASE"/>
    <property type="match status" value="1"/>
</dbReference>
<dbReference type="GO" id="GO:0005634">
    <property type="term" value="C:nucleus"/>
    <property type="evidence" value="ECO:0007669"/>
    <property type="project" value="TreeGrafter"/>
</dbReference>
<gene>
    <name evidence="3" type="ORF">CLODIP_2_CD07967</name>
</gene>
<dbReference type="Gene3D" id="3.90.228.10">
    <property type="match status" value="1"/>
</dbReference>
<dbReference type="GO" id="GO:0003950">
    <property type="term" value="F:NAD+ poly-ADP-ribosyltransferase activity"/>
    <property type="evidence" value="ECO:0007669"/>
    <property type="project" value="InterPro"/>
</dbReference>
<dbReference type="EMBL" id="CADEPI010000002">
    <property type="protein sequence ID" value="CAB3360007.1"/>
    <property type="molecule type" value="Genomic_DNA"/>
</dbReference>
<dbReference type="Pfam" id="PF00644">
    <property type="entry name" value="PARP"/>
    <property type="match status" value="1"/>
</dbReference>
<feature type="compositionally biased region" description="Low complexity" evidence="1">
    <location>
        <begin position="1"/>
        <end position="14"/>
    </location>
</feature>
<comment type="caution">
    <text evidence="3">The sequence shown here is derived from an EMBL/GenBank/DDBJ whole genome shotgun (WGS) entry which is preliminary data.</text>
</comment>
<protein>
    <recommendedName>
        <fullName evidence="2">PARP catalytic domain-containing protein</fullName>
    </recommendedName>
</protein>
<dbReference type="OrthoDB" id="4772757at2759"/>
<organism evidence="3 4">
    <name type="scientific">Cloeon dipterum</name>
    <dbReference type="NCBI Taxonomy" id="197152"/>
    <lineage>
        <taxon>Eukaryota</taxon>
        <taxon>Metazoa</taxon>
        <taxon>Ecdysozoa</taxon>
        <taxon>Arthropoda</taxon>
        <taxon>Hexapoda</taxon>
        <taxon>Insecta</taxon>
        <taxon>Pterygota</taxon>
        <taxon>Palaeoptera</taxon>
        <taxon>Ephemeroptera</taxon>
        <taxon>Pisciforma</taxon>
        <taxon>Baetidae</taxon>
        <taxon>Cloeon</taxon>
    </lineage>
</organism>
<dbReference type="PANTHER" id="PTHR45740">
    <property type="entry name" value="POLY [ADP-RIBOSE] POLYMERASE"/>
    <property type="match status" value="1"/>
</dbReference>
<dbReference type="InterPro" id="IPR012317">
    <property type="entry name" value="Poly(ADP-ribose)pol_cat_dom"/>
</dbReference>
<proteinExistence type="predicted"/>
<evidence type="ECO:0000313" key="4">
    <source>
        <dbReference type="Proteomes" id="UP000494165"/>
    </source>
</evidence>
<dbReference type="InterPro" id="IPR051712">
    <property type="entry name" value="ARTD-AVP"/>
</dbReference>
<name>A0A8S1BTU7_9INSE</name>
<reference evidence="3 4" key="1">
    <citation type="submission" date="2020-04" db="EMBL/GenBank/DDBJ databases">
        <authorList>
            <person name="Alioto T."/>
            <person name="Alioto T."/>
            <person name="Gomez Garrido J."/>
        </authorList>
    </citation>
    <scope>NUCLEOTIDE SEQUENCE [LARGE SCALE GENOMIC DNA]</scope>
</reference>
<feature type="region of interest" description="Disordered" evidence="1">
    <location>
        <begin position="1"/>
        <end position="26"/>
    </location>
</feature>
<sequence length="309" mass="34244">MMPSTPTTPNPDNSGMQVNLVGPNEDSRRTLERKIAEEVKKNATSPVESIEIQRMVKLFDINQWRCFSKRRTEVGQELGGSNFNQKFLFLTSPYVDQISVYGIDMARDAIDGTFGHGIYLTQSALNASRYAFNSKTGCSAHQLTKCMTCTRKMIVCKVVLGKSYNSAGKVNHSELPRGYHSVQGLIKGHPSDVFVVYDTYQIIPTFYVEFTTSFKPREGQPHSNGSGRRENIPPQNRQGNASRRGDPARQNNQGIGLGTVVTNLAPLAPLLIDTFLRRGGRGVLPNANFNLQGTIPYVGSEYNLSFSLN</sequence>
<evidence type="ECO:0000256" key="1">
    <source>
        <dbReference type="SAM" id="MobiDB-lite"/>
    </source>
</evidence>
<evidence type="ECO:0000313" key="3">
    <source>
        <dbReference type="EMBL" id="CAB3360007.1"/>
    </source>
</evidence>
<feature type="domain" description="PARP catalytic" evidence="2">
    <location>
        <begin position="36"/>
        <end position="200"/>
    </location>
</feature>
<evidence type="ECO:0000259" key="2">
    <source>
        <dbReference type="Pfam" id="PF00644"/>
    </source>
</evidence>
<accession>A0A8S1BTU7</accession>
<dbReference type="Proteomes" id="UP000494165">
    <property type="component" value="Unassembled WGS sequence"/>
</dbReference>
<keyword evidence="4" id="KW-1185">Reference proteome</keyword>